<organism evidence="3 4">
    <name type="scientific">Fraserbacteria sp. (strain RBG_16_55_9)</name>
    <dbReference type="NCBI Taxonomy" id="1817864"/>
    <lineage>
        <taxon>Bacteria</taxon>
        <taxon>Candidatus Fraseribacteriota</taxon>
    </lineage>
</organism>
<dbReference type="Pfam" id="PF02482">
    <property type="entry name" value="Ribosomal_S30AE"/>
    <property type="match status" value="1"/>
</dbReference>
<evidence type="ECO:0000256" key="1">
    <source>
        <dbReference type="ARBA" id="ARBA00022845"/>
    </source>
</evidence>
<keyword evidence="1" id="KW-0810">Translation regulation</keyword>
<dbReference type="CDD" id="cd00552">
    <property type="entry name" value="RaiA"/>
    <property type="match status" value="1"/>
</dbReference>
<dbReference type="PANTHER" id="PTHR33231">
    <property type="entry name" value="30S RIBOSOMAL PROTEIN"/>
    <property type="match status" value="1"/>
</dbReference>
<dbReference type="Gene3D" id="3.30.505.50">
    <property type="entry name" value="Sigma 54 modulation/S30EA ribosomal protein, C-terminal domain"/>
    <property type="match status" value="1"/>
</dbReference>
<dbReference type="SUPFAM" id="SSF69754">
    <property type="entry name" value="Ribosome binding protein Y (YfiA homologue)"/>
    <property type="match status" value="1"/>
</dbReference>
<dbReference type="InterPro" id="IPR038416">
    <property type="entry name" value="Ribosom_S30AE_C_sf"/>
</dbReference>
<accession>A0A1F5UPD2</accession>
<dbReference type="Proteomes" id="UP000179157">
    <property type="component" value="Unassembled WGS sequence"/>
</dbReference>
<evidence type="ECO:0000259" key="2">
    <source>
        <dbReference type="Pfam" id="PF16321"/>
    </source>
</evidence>
<dbReference type="InterPro" id="IPR032528">
    <property type="entry name" value="Ribosom_S30AE_C"/>
</dbReference>
<feature type="domain" description="Sigma 54 modulation/S30EA ribosomal protein C-terminal" evidence="2">
    <location>
        <begin position="119"/>
        <end position="167"/>
    </location>
</feature>
<sequence length="174" mass="20167">MKITLAERHMQASEALRSYAVAKVEHLSRYFNDGIISVDVMLEAEKERQICELVAHLIRKKILKASAEAEDMHAAVDAAIDRLKTQLSRYKGRLRENRSKGRAQEVPAELDHPSRDLQRVQVYLKKPMTPEEAILQLESYQKKDFLIFMDAEREALSVLRRLSDGRYELLEPVY</sequence>
<gene>
    <name evidence="3" type="ORF">A2Z21_08455</name>
</gene>
<dbReference type="STRING" id="1817864.A2Z21_08455"/>
<dbReference type="EMBL" id="MFGX01000122">
    <property type="protein sequence ID" value="OGF52985.1"/>
    <property type="molecule type" value="Genomic_DNA"/>
</dbReference>
<dbReference type="GO" id="GO:0043024">
    <property type="term" value="F:ribosomal small subunit binding"/>
    <property type="evidence" value="ECO:0007669"/>
    <property type="project" value="TreeGrafter"/>
</dbReference>
<dbReference type="NCBIfam" id="TIGR00741">
    <property type="entry name" value="yfiA"/>
    <property type="match status" value="1"/>
</dbReference>
<evidence type="ECO:0000313" key="3">
    <source>
        <dbReference type="EMBL" id="OGF52985.1"/>
    </source>
</evidence>
<dbReference type="InterPro" id="IPR050574">
    <property type="entry name" value="HPF/YfiA_ribosome-assoc"/>
</dbReference>
<name>A0A1F5UPD2_FRAXR</name>
<dbReference type="Gene3D" id="3.30.160.100">
    <property type="entry name" value="Ribosome hibernation promotion factor-like"/>
    <property type="match status" value="1"/>
</dbReference>
<dbReference type="GO" id="GO:0045900">
    <property type="term" value="P:negative regulation of translational elongation"/>
    <property type="evidence" value="ECO:0007669"/>
    <property type="project" value="TreeGrafter"/>
</dbReference>
<reference evidence="3 4" key="1">
    <citation type="journal article" date="2016" name="Nat. Commun.">
        <title>Thousands of microbial genomes shed light on interconnected biogeochemical processes in an aquifer system.</title>
        <authorList>
            <person name="Anantharaman K."/>
            <person name="Brown C.T."/>
            <person name="Hug L.A."/>
            <person name="Sharon I."/>
            <person name="Castelle C.J."/>
            <person name="Probst A.J."/>
            <person name="Thomas B.C."/>
            <person name="Singh A."/>
            <person name="Wilkins M.J."/>
            <person name="Karaoz U."/>
            <person name="Brodie E.L."/>
            <person name="Williams K.H."/>
            <person name="Hubbard S.S."/>
            <person name="Banfield J.F."/>
        </authorList>
    </citation>
    <scope>NUCLEOTIDE SEQUENCE [LARGE SCALE GENOMIC DNA]</scope>
    <source>
        <strain evidence="4">RBG_16_55_9</strain>
    </source>
</reference>
<proteinExistence type="predicted"/>
<dbReference type="PANTHER" id="PTHR33231:SF1">
    <property type="entry name" value="30S RIBOSOMAL PROTEIN"/>
    <property type="match status" value="1"/>
</dbReference>
<evidence type="ECO:0000313" key="4">
    <source>
        <dbReference type="Proteomes" id="UP000179157"/>
    </source>
</evidence>
<comment type="caution">
    <text evidence="3">The sequence shown here is derived from an EMBL/GenBank/DDBJ whole genome shotgun (WGS) entry which is preliminary data.</text>
</comment>
<dbReference type="AlphaFoldDB" id="A0A1F5UPD2"/>
<dbReference type="InterPro" id="IPR036567">
    <property type="entry name" value="RHF-like"/>
</dbReference>
<protein>
    <submittedName>
        <fullName evidence="3">Ribosomal subunit interface protein</fullName>
    </submittedName>
</protein>
<dbReference type="Pfam" id="PF16321">
    <property type="entry name" value="Ribosom_S30AE_C"/>
    <property type="match status" value="1"/>
</dbReference>
<dbReference type="InterPro" id="IPR003489">
    <property type="entry name" value="RHF/RaiA"/>
</dbReference>
<dbReference type="GO" id="GO:0022627">
    <property type="term" value="C:cytosolic small ribosomal subunit"/>
    <property type="evidence" value="ECO:0007669"/>
    <property type="project" value="TreeGrafter"/>
</dbReference>